<sequence>MAGGCGSVDIDNFRIIVATDGTEASEKAVRFAVELARSLDYDLHAVSVVCNQLKRQKAEETLDYIKKMHPRTHVAVKEGKPAEEIVSYAKEINANLIVVGSGDKSRLERLFIGSVSEKVVRHAKTSVLVARSSALPKRVLVTTDGSECSNRALRWVQKLKERIPFEVTVLHVMDTSDPAPSQLYLEELQRRRDCALGAAREIFGDSAEYVSMKGHPVFVIVAISADYDLVVLGSHGRSGIDYLLLGSVAERVVRFSRTSTLVLRNKKLNTE</sequence>
<dbReference type="InterPro" id="IPR014729">
    <property type="entry name" value="Rossmann-like_a/b/a_fold"/>
</dbReference>
<dbReference type="InterPro" id="IPR006016">
    <property type="entry name" value="UspA"/>
</dbReference>
<dbReference type="PANTHER" id="PTHR46268:SF6">
    <property type="entry name" value="UNIVERSAL STRESS PROTEIN UP12"/>
    <property type="match status" value="1"/>
</dbReference>
<dbReference type="InterPro" id="IPR006015">
    <property type="entry name" value="Universal_stress_UspA"/>
</dbReference>
<protein>
    <submittedName>
        <fullName evidence="3">Universal stress protein UspA-related nucleotide-binding protein</fullName>
    </submittedName>
</protein>
<evidence type="ECO:0000256" key="1">
    <source>
        <dbReference type="ARBA" id="ARBA00008791"/>
    </source>
</evidence>
<dbReference type="OrthoDB" id="105697at2157"/>
<dbReference type="Pfam" id="PF00582">
    <property type="entry name" value="Usp"/>
    <property type="match status" value="3"/>
</dbReference>
<evidence type="ECO:0000259" key="2">
    <source>
        <dbReference type="Pfam" id="PF00582"/>
    </source>
</evidence>
<evidence type="ECO:0000313" key="3">
    <source>
        <dbReference type="EMBL" id="AGK60674.1"/>
    </source>
</evidence>
<gene>
    <name evidence="3" type="ORF">Asulf_00656</name>
</gene>
<dbReference type="RefSeq" id="WP_015590273.1">
    <property type="nucleotide sequence ID" value="NC_021169.1"/>
</dbReference>
<reference evidence="3 4" key="1">
    <citation type="journal article" date="2013" name="Genome Announc.">
        <title>Complete Genome Sequence of the Thermophilic and Facultatively Chemolithoautotrophic Sulfate Reducer Archaeoglobus sulfaticallidus Strain PM70-1T.</title>
        <authorList>
            <person name="Stokke R."/>
            <person name="Hocking W.P."/>
            <person name="Steinsbu B.O."/>
            <person name="Steen I.H."/>
        </authorList>
    </citation>
    <scope>NUCLEOTIDE SEQUENCE [LARGE SCALE GENOMIC DNA]</scope>
    <source>
        <strain evidence="3">PM70-1</strain>
    </source>
</reference>
<name>N0BAN6_9EURY</name>
<dbReference type="PRINTS" id="PR01438">
    <property type="entry name" value="UNVRSLSTRESS"/>
</dbReference>
<dbReference type="AlphaFoldDB" id="N0BAN6"/>
<dbReference type="CDD" id="cd00293">
    <property type="entry name" value="USP-like"/>
    <property type="match status" value="2"/>
</dbReference>
<dbReference type="SUPFAM" id="SSF52402">
    <property type="entry name" value="Adenine nucleotide alpha hydrolases-like"/>
    <property type="match status" value="2"/>
</dbReference>
<dbReference type="Gene3D" id="3.40.50.620">
    <property type="entry name" value="HUPs"/>
    <property type="match status" value="2"/>
</dbReference>
<keyword evidence="4" id="KW-1185">Reference proteome</keyword>
<dbReference type="STRING" id="387631.Asulf_00656"/>
<feature type="domain" description="UspA" evidence="2">
    <location>
        <begin position="14"/>
        <end position="53"/>
    </location>
</feature>
<dbReference type="PANTHER" id="PTHR46268">
    <property type="entry name" value="STRESS RESPONSE PROTEIN NHAX"/>
    <property type="match status" value="1"/>
</dbReference>
<accession>N0BAN6</accession>
<dbReference type="HOGENOM" id="CLU_049301_2_1_2"/>
<comment type="similarity">
    <text evidence="1">Belongs to the universal stress protein A family.</text>
</comment>
<dbReference type="GeneID" id="15392299"/>
<dbReference type="Proteomes" id="UP000013307">
    <property type="component" value="Chromosome"/>
</dbReference>
<feature type="domain" description="UspA" evidence="2">
    <location>
        <begin position="57"/>
        <end position="131"/>
    </location>
</feature>
<feature type="domain" description="UspA" evidence="2">
    <location>
        <begin position="137"/>
        <end position="264"/>
    </location>
</feature>
<evidence type="ECO:0000313" key="4">
    <source>
        <dbReference type="Proteomes" id="UP000013307"/>
    </source>
</evidence>
<dbReference type="KEGG" id="ast:Asulf_00656"/>
<proteinExistence type="inferred from homology"/>
<organism evidence="3 4">
    <name type="scientific">Archaeoglobus sulfaticallidus PM70-1</name>
    <dbReference type="NCBI Taxonomy" id="387631"/>
    <lineage>
        <taxon>Archaea</taxon>
        <taxon>Methanobacteriati</taxon>
        <taxon>Methanobacteriota</taxon>
        <taxon>Archaeoglobi</taxon>
        <taxon>Archaeoglobales</taxon>
        <taxon>Archaeoglobaceae</taxon>
        <taxon>Archaeoglobus</taxon>
    </lineage>
</organism>
<dbReference type="EMBL" id="CP005290">
    <property type="protein sequence ID" value="AGK60674.1"/>
    <property type="molecule type" value="Genomic_DNA"/>
</dbReference>
<dbReference type="eggNOG" id="arCOG00449">
    <property type="taxonomic scope" value="Archaea"/>
</dbReference>